<dbReference type="InterPro" id="IPR024432">
    <property type="entry name" value="Put_RecE_PDDEXK-like_dom"/>
</dbReference>
<sequence>MTAAVAGARGPAPDRCENCGFAQKYSRQRAGERPAFCTGHEKWLCFGCRDHLECGKLKHRIDTLPPRVDVTGVPPNDGIYATIDDDVYHSDLASLSSSGARNLLASTPEEFDFNRHTPSDPNRNYDFGHAAHKMVLGKGSRLAMLDPKVCGHTADGKLAKVPSATAEWKAAAKAAREKGQIPIAKADMQKAQTMAGKVFQHRTAARLLAEGRAEHSIYWHDDATGVRLRARPDFITDGLGRTICVDYKTATSANPSQFQRAVMDYGYHMQQAFYEVGLAELGYDDVGFVFIVQSKTAPYTVSVCSIDPEIVELGHRQNRAAIELFARCTESGHWPGYEGIQSVGMAGWAIKQIEEYLEAFYQPTI</sequence>
<dbReference type="AlphaFoldDB" id="A0A9Q7SEX3"/>
<dbReference type="RefSeq" id="WP_079612746.1">
    <property type="nucleotide sequence ID" value="NZ_FSCP01000001.1"/>
</dbReference>
<evidence type="ECO:0000259" key="1">
    <source>
        <dbReference type="Pfam" id="PF12684"/>
    </source>
</evidence>
<keyword evidence="2" id="KW-0378">Hydrolase</keyword>
<comment type="caution">
    <text evidence="2">The sequence shown here is derived from an EMBL/GenBank/DDBJ whole genome shotgun (WGS) entry which is preliminary data.</text>
</comment>
<organism evidence="2 3">
    <name type="scientific">Mycobacteroides abscessus subsp. bolletii</name>
    <dbReference type="NCBI Taxonomy" id="319705"/>
    <lineage>
        <taxon>Bacteria</taxon>
        <taxon>Bacillati</taxon>
        <taxon>Actinomycetota</taxon>
        <taxon>Actinomycetes</taxon>
        <taxon>Mycobacteriales</taxon>
        <taxon>Mycobacteriaceae</taxon>
        <taxon>Mycobacteroides</taxon>
        <taxon>Mycobacteroides abscessus</taxon>
    </lineage>
</organism>
<protein>
    <submittedName>
        <fullName evidence="2">RecE</fullName>
        <ecNumber evidence="2">3.1.11.-</ecNumber>
    </submittedName>
</protein>
<feature type="domain" description="Putative exodeoxyribonuclease 8 PDDEXK-like" evidence="1">
    <location>
        <begin position="169"/>
        <end position="337"/>
    </location>
</feature>
<accession>A0A9Q7SEX3</accession>
<gene>
    <name evidence="2" type="primary">recE</name>
    <name evidence="2" type="ORF">SAMEA2275694_02611</name>
</gene>
<dbReference type="EC" id="3.1.11.-" evidence="2"/>
<proteinExistence type="predicted"/>
<evidence type="ECO:0000313" key="3">
    <source>
        <dbReference type="Proteomes" id="UP000185183"/>
    </source>
</evidence>
<dbReference type="Proteomes" id="UP000185183">
    <property type="component" value="Unassembled WGS sequence"/>
</dbReference>
<dbReference type="Gene3D" id="3.90.320.10">
    <property type="match status" value="1"/>
</dbReference>
<evidence type="ECO:0000313" key="2">
    <source>
        <dbReference type="EMBL" id="SHX42708.1"/>
    </source>
</evidence>
<dbReference type="GO" id="GO:0016787">
    <property type="term" value="F:hydrolase activity"/>
    <property type="evidence" value="ECO:0007669"/>
    <property type="project" value="UniProtKB-KW"/>
</dbReference>
<name>A0A9Q7SEX3_9MYCO</name>
<dbReference type="Pfam" id="PF12684">
    <property type="entry name" value="DUF3799"/>
    <property type="match status" value="1"/>
</dbReference>
<dbReference type="InterPro" id="IPR011604">
    <property type="entry name" value="PDDEXK-like_dom_sf"/>
</dbReference>
<dbReference type="EMBL" id="FSFA01000003">
    <property type="protein sequence ID" value="SHX42708.1"/>
    <property type="molecule type" value="Genomic_DNA"/>
</dbReference>
<reference evidence="2 3" key="1">
    <citation type="submission" date="2016-11" db="EMBL/GenBank/DDBJ databases">
        <authorList>
            <consortium name="Pathogen Informatics"/>
        </authorList>
    </citation>
    <scope>NUCLEOTIDE SEQUENCE [LARGE SCALE GENOMIC DNA]</scope>
    <source>
        <strain evidence="2 3">968</strain>
    </source>
</reference>